<comment type="caution">
    <text evidence="10">The sequence shown here is derived from an EMBL/GenBank/DDBJ whole genome shotgun (WGS) entry which is preliminary data.</text>
</comment>
<dbReference type="NCBIfam" id="TIGR00093">
    <property type="entry name" value="pseudouridine synthase"/>
    <property type="match status" value="1"/>
</dbReference>
<dbReference type="SUPFAM" id="SSF55174">
    <property type="entry name" value="Alpha-L RNA-binding motif"/>
    <property type="match status" value="1"/>
</dbReference>
<dbReference type="CDD" id="cd02553">
    <property type="entry name" value="PseudoU_synth_RsuA"/>
    <property type="match status" value="1"/>
</dbReference>
<dbReference type="EMBL" id="VOLR01000001">
    <property type="protein sequence ID" value="TWX62875.1"/>
    <property type="molecule type" value="Genomic_DNA"/>
</dbReference>
<comment type="catalytic activity">
    <reaction evidence="4">
        <text>uridine(516) in 16S rRNA = pseudouridine(516) in 16S rRNA</text>
        <dbReference type="Rhea" id="RHEA:38867"/>
        <dbReference type="Rhea" id="RHEA-COMP:10089"/>
        <dbReference type="Rhea" id="RHEA-COMP:10090"/>
        <dbReference type="ChEBI" id="CHEBI:65314"/>
        <dbReference type="ChEBI" id="CHEBI:65315"/>
        <dbReference type="EC" id="5.4.99.19"/>
    </reaction>
</comment>
<evidence type="ECO:0000313" key="10">
    <source>
        <dbReference type="EMBL" id="TWX64197.1"/>
    </source>
</evidence>
<dbReference type="Pfam" id="PF00849">
    <property type="entry name" value="PseudoU_synth_2"/>
    <property type="match status" value="1"/>
</dbReference>
<evidence type="ECO:0000259" key="8">
    <source>
        <dbReference type="Pfam" id="PF00849"/>
    </source>
</evidence>
<dbReference type="PANTHER" id="PTHR47683:SF4">
    <property type="entry name" value="PSEUDOURIDINE SYNTHASE"/>
    <property type="match status" value="1"/>
</dbReference>
<dbReference type="GO" id="GO:0000455">
    <property type="term" value="P:enzyme-directed rRNA pseudouridine synthesis"/>
    <property type="evidence" value="ECO:0007669"/>
    <property type="project" value="UniProtKB-ARBA"/>
</dbReference>
<dbReference type="SUPFAM" id="SSF55120">
    <property type="entry name" value="Pseudouridine synthase"/>
    <property type="match status" value="1"/>
</dbReference>
<dbReference type="InterPro" id="IPR000748">
    <property type="entry name" value="PsdUridine_synth_RsuA/RluB/E/F"/>
</dbReference>
<dbReference type="FunFam" id="3.30.70.1560:FF:000001">
    <property type="entry name" value="Pseudouridine synthase"/>
    <property type="match status" value="1"/>
</dbReference>
<dbReference type="InterPro" id="IPR018496">
    <property type="entry name" value="PsdUridine_synth_RsuA/RluB_CS"/>
</dbReference>
<dbReference type="Gene3D" id="3.30.70.580">
    <property type="entry name" value="Pseudouridine synthase I, catalytic domain, N-terminal subdomain"/>
    <property type="match status" value="1"/>
</dbReference>
<evidence type="ECO:0000313" key="12">
    <source>
        <dbReference type="Proteomes" id="UP000321917"/>
    </source>
</evidence>
<name>A0A5C6Q6J8_9GAMM</name>
<organism evidence="10 12">
    <name type="scientific">Colwellia hornerae</name>
    <dbReference type="NCBI Taxonomy" id="89402"/>
    <lineage>
        <taxon>Bacteria</taxon>
        <taxon>Pseudomonadati</taxon>
        <taxon>Pseudomonadota</taxon>
        <taxon>Gammaproteobacteria</taxon>
        <taxon>Alteromonadales</taxon>
        <taxon>Colwelliaceae</taxon>
        <taxon>Colwellia</taxon>
    </lineage>
</organism>
<evidence type="ECO:0000256" key="6">
    <source>
        <dbReference type="PROSITE-ProRule" id="PRU00182"/>
    </source>
</evidence>
<accession>A0A5C6Q6J8</accession>
<dbReference type="EMBL" id="VOLQ01000034">
    <property type="protein sequence ID" value="TWX64197.1"/>
    <property type="molecule type" value="Genomic_DNA"/>
</dbReference>
<sequence>MSLSTARLDRFISEHCNISRRAVRLMLAKKRIVVDNVIADDIGQRIDKFSKILLDGHILQDNLALYIMLNKPIGVVSATIDKQHKTVIDLLVEQNLFSDSEEKDNLHIVGRLDLNTSGLLLLTNDSRWSARLMSPEHKVEKCYQVTLQNPLTDDYQAAFAKGMYFDFEDITTKPAKLNIISNDVDQQANQYMAEVKLIEGRYHQIKRMFGRFGNPVIGLHRQAIGNLLLDENLAEGDSRFLTDDEVLSIFTTLVTN</sequence>
<dbReference type="OrthoDB" id="9807213at2"/>
<evidence type="ECO:0000256" key="3">
    <source>
        <dbReference type="ARBA" id="ARBA00023235"/>
    </source>
</evidence>
<dbReference type="PROSITE" id="PS01149">
    <property type="entry name" value="PSI_RSU"/>
    <property type="match status" value="1"/>
</dbReference>
<dbReference type="Gene3D" id="3.10.290.10">
    <property type="entry name" value="RNA-binding S4 domain"/>
    <property type="match status" value="1"/>
</dbReference>
<dbReference type="AlphaFoldDB" id="A0A5C6Q6J8"/>
<dbReference type="PROSITE" id="PS50889">
    <property type="entry name" value="S4"/>
    <property type="match status" value="1"/>
</dbReference>
<evidence type="ECO:0000256" key="5">
    <source>
        <dbReference type="ARBA" id="ARBA00037590"/>
    </source>
</evidence>
<evidence type="ECO:0000256" key="7">
    <source>
        <dbReference type="RuleBase" id="RU003887"/>
    </source>
</evidence>
<evidence type="ECO:0000256" key="4">
    <source>
        <dbReference type="ARBA" id="ARBA00036749"/>
    </source>
</evidence>
<feature type="domain" description="Pseudouridine synthase RsuA/RluA-like" evidence="8">
    <location>
        <begin position="66"/>
        <end position="209"/>
    </location>
</feature>
<dbReference type="RefSeq" id="WP_146796167.1">
    <property type="nucleotide sequence ID" value="NZ_VOLP01000001.1"/>
</dbReference>
<evidence type="ECO:0000313" key="9">
    <source>
        <dbReference type="EMBL" id="TWX62875.1"/>
    </source>
</evidence>
<keyword evidence="3 7" id="KW-0413">Isomerase</keyword>
<dbReference type="GO" id="GO:0160136">
    <property type="term" value="F:16S rRNA pseudouridine(516) synthase activity"/>
    <property type="evidence" value="ECO:0007669"/>
    <property type="project" value="UniProtKB-EC"/>
</dbReference>
<reference evidence="10 12" key="1">
    <citation type="submission" date="2019-07" db="EMBL/GenBank/DDBJ databases">
        <title>Genomes of sea-ice associated Colwellia species.</title>
        <authorList>
            <person name="Bowman J.P."/>
        </authorList>
    </citation>
    <scope>NUCLEOTIDE SEQUENCE [LARGE SCALE GENOMIC DNA]</scope>
    <source>
        <strain evidence="9 11">ACAM 607</strain>
        <strain evidence="10 12">IC036</strain>
    </source>
</reference>
<evidence type="ECO:0000256" key="1">
    <source>
        <dbReference type="ARBA" id="ARBA00008348"/>
    </source>
</evidence>
<dbReference type="EC" id="5.4.99.-" evidence="7"/>
<keyword evidence="2 6" id="KW-0694">RNA-binding</keyword>
<dbReference type="GO" id="GO:0005829">
    <property type="term" value="C:cytosol"/>
    <property type="evidence" value="ECO:0007669"/>
    <property type="project" value="UniProtKB-ARBA"/>
</dbReference>
<dbReference type="InterPro" id="IPR020094">
    <property type="entry name" value="TruA/RsuA/RluB/E/F_N"/>
</dbReference>
<dbReference type="InterPro" id="IPR020103">
    <property type="entry name" value="PsdUridine_synth_cat_dom_sf"/>
</dbReference>
<dbReference type="Gene3D" id="3.30.70.1560">
    <property type="entry name" value="Alpha-L RNA-binding motif"/>
    <property type="match status" value="1"/>
</dbReference>
<proteinExistence type="inferred from homology"/>
<dbReference type="InterPro" id="IPR050343">
    <property type="entry name" value="RsuA_PseudoU_synthase"/>
</dbReference>
<dbReference type="InterPro" id="IPR042092">
    <property type="entry name" value="PsdUridine_s_RsuA/RluB/E/F_cat"/>
</dbReference>
<dbReference type="GO" id="GO:0003723">
    <property type="term" value="F:RNA binding"/>
    <property type="evidence" value="ECO:0007669"/>
    <property type="project" value="UniProtKB-KW"/>
</dbReference>
<dbReference type="PANTHER" id="PTHR47683">
    <property type="entry name" value="PSEUDOURIDINE SYNTHASE FAMILY PROTEIN-RELATED"/>
    <property type="match status" value="1"/>
</dbReference>
<comment type="similarity">
    <text evidence="1 7">Belongs to the pseudouridine synthase RsuA family.</text>
</comment>
<protein>
    <recommendedName>
        <fullName evidence="7">Pseudouridine synthase</fullName>
        <ecNumber evidence="7">5.4.99.-</ecNumber>
    </recommendedName>
</protein>
<dbReference type="InterPro" id="IPR006145">
    <property type="entry name" value="PsdUridine_synth_RsuA/RluA"/>
</dbReference>
<comment type="function">
    <text evidence="5">Responsible for synthesis of pseudouridine from uracil-516 in 16S ribosomal RNA.</text>
</comment>
<keyword evidence="11" id="KW-1185">Reference proteome</keyword>
<gene>
    <name evidence="9" type="ORF">ESZ26_00755</name>
    <name evidence="10" type="ORF">ESZ27_15070</name>
</gene>
<dbReference type="Proteomes" id="UP000321525">
    <property type="component" value="Unassembled WGS sequence"/>
</dbReference>
<evidence type="ECO:0000313" key="11">
    <source>
        <dbReference type="Proteomes" id="UP000321525"/>
    </source>
</evidence>
<dbReference type="Proteomes" id="UP000321917">
    <property type="component" value="Unassembled WGS sequence"/>
</dbReference>
<evidence type="ECO:0000256" key="2">
    <source>
        <dbReference type="ARBA" id="ARBA00022884"/>
    </source>
</evidence>
<dbReference type="InterPro" id="IPR036986">
    <property type="entry name" value="S4_RNA-bd_sf"/>
</dbReference>